<dbReference type="Proteomes" id="UP000887580">
    <property type="component" value="Unplaced"/>
</dbReference>
<accession>A0AC35G6B7</accession>
<evidence type="ECO:0000313" key="1">
    <source>
        <dbReference type="Proteomes" id="UP000887580"/>
    </source>
</evidence>
<protein>
    <submittedName>
        <fullName evidence="2">Uncharacterized protein</fullName>
    </submittedName>
</protein>
<proteinExistence type="predicted"/>
<dbReference type="WBParaSite" id="PS1159_v2.g24446.t1">
    <property type="protein sequence ID" value="PS1159_v2.g24446.t1"/>
    <property type="gene ID" value="PS1159_v2.g24446"/>
</dbReference>
<organism evidence="1 2">
    <name type="scientific">Panagrolaimus sp. PS1159</name>
    <dbReference type="NCBI Taxonomy" id="55785"/>
    <lineage>
        <taxon>Eukaryota</taxon>
        <taxon>Metazoa</taxon>
        <taxon>Ecdysozoa</taxon>
        <taxon>Nematoda</taxon>
        <taxon>Chromadorea</taxon>
        <taxon>Rhabditida</taxon>
        <taxon>Tylenchina</taxon>
        <taxon>Panagrolaimomorpha</taxon>
        <taxon>Panagrolaimoidea</taxon>
        <taxon>Panagrolaimidae</taxon>
        <taxon>Panagrolaimus</taxon>
    </lineage>
</organism>
<reference evidence="2" key="1">
    <citation type="submission" date="2022-11" db="UniProtKB">
        <authorList>
            <consortium name="WormBaseParasite"/>
        </authorList>
    </citation>
    <scope>IDENTIFICATION</scope>
</reference>
<sequence>MFLNSPPPPYKSTDPPKKEQFLNRIYRVRDTFGANCYKIKDQSNRPIFLVRRKTFTLYKNFVLEDMNGKPVIKIKKDKNHFTNIFNVTLAATGQNLGRFKHKFKFFKDKLLINSVYGEYVVNGDSFVYTISKNGQNVAVIKKRIFSLGSKYVVEIIPSEDQTFILAAVIVIDQIFHKT</sequence>
<evidence type="ECO:0000313" key="2">
    <source>
        <dbReference type="WBParaSite" id="PS1159_v2.g24446.t1"/>
    </source>
</evidence>
<name>A0AC35G6B7_9BILA</name>